<evidence type="ECO:0000256" key="4">
    <source>
        <dbReference type="ARBA" id="ARBA00022771"/>
    </source>
</evidence>
<dbReference type="InterPro" id="IPR007219">
    <property type="entry name" value="XnlR_reg_dom"/>
</dbReference>
<evidence type="ECO:0000256" key="5">
    <source>
        <dbReference type="ARBA" id="ARBA00022833"/>
    </source>
</evidence>
<dbReference type="GO" id="GO:0000981">
    <property type="term" value="F:DNA-binding transcription factor activity, RNA polymerase II-specific"/>
    <property type="evidence" value="ECO:0007669"/>
    <property type="project" value="InterPro"/>
</dbReference>
<keyword evidence="3" id="KW-0677">Repeat</keyword>
<dbReference type="Gene3D" id="3.30.160.60">
    <property type="entry name" value="Classic Zinc Finger"/>
    <property type="match status" value="2"/>
</dbReference>
<protein>
    <recommendedName>
        <fullName evidence="10">C2H2-type domain-containing protein</fullName>
    </recommendedName>
</protein>
<reference evidence="11 12" key="1">
    <citation type="submission" date="2019-04" db="EMBL/GenBank/DDBJ databases">
        <title>Fungal friends and foes A comparative genomics study of 23 Aspergillus species from section Flavi.</title>
        <authorList>
            <consortium name="DOE Joint Genome Institute"/>
            <person name="Kjaerbolling I."/>
            <person name="Vesth T.C."/>
            <person name="Frisvad J.C."/>
            <person name="Nybo J.L."/>
            <person name="Theobald S."/>
            <person name="Kildgaard S."/>
            <person name="Petersen T.I."/>
            <person name="Kuo A."/>
            <person name="Sato A."/>
            <person name="Lyhne E.K."/>
            <person name="Kogle M.E."/>
            <person name="Wiebenga A."/>
            <person name="Kun R.S."/>
            <person name="Lubbers R.J."/>
            <person name="Makela M.R."/>
            <person name="Barry K."/>
            <person name="Chovatia M."/>
            <person name="Clum A."/>
            <person name="Daum C."/>
            <person name="Haridas S."/>
            <person name="He G."/>
            <person name="LaButti K."/>
            <person name="Lipzen A."/>
            <person name="Mondo S."/>
            <person name="Pangilinan J."/>
            <person name="Riley R."/>
            <person name="Salamov A."/>
            <person name="Simmons B.A."/>
            <person name="Magnuson J.K."/>
            <person name="Henrissat B."/>
            <person name="Mortensen U.H."/>
            <person name="Larsen T.O."/>
            <person name="De vries R.P."/>
            <person name="Grigoriev I.V."/>
            <person name="Machida M."/>
            <person name="Baker S.E."/>
            <person name="Andersen M.R."/>
        </authorList>
    </citation>
    <scope>NUCLEOTIDE SEQUENCE [LARGE SCALE GENOMIC DNA]</scope>
    <source>
        <strain evidence="11 12">CBS 117635</strain>
    </source>
</reference>
<feature type="domain" description="C2H2-type" evidence="10">
    <location>
        <begin position="17"/>
        <end position="44"/>
    </location>
</feature>
<dbReference type="Pfam" id="PF00096">
    <property type="entry name" value="zf-C2H2"/>
    <property type="match status" value="2"/>
</dbReference>
<name>A0A5N6INK1_9EURO</name>
<dbReference type="EMBL" id="ML732900">
    <property type="protein sequence ID" value="KAB8267479.1"/>
    <property type="molecule type" value="Genomic_DNA"/>
</dbReference>
<dbReference type="InterPro" id="IPR051059">
    <property type="entry name" value="VerF-like"/>
</dbReference>
<dbReference type="InterPro" id="IPR013087">
    <property type="entry name" value="Znf_C2H2_type"/>
</dbReference>
<dbReference type="GO" id="GO:0000978">
    <property type="term" value="F:RNA polymerase II cis-regulatory region sequence-specific DNA binding"/>
    <property type="evidence" value="ECO:0007669"/>
    <property type="project" value="InterPro"/>
</dbReference>
<accession>A0A5N6INK1</accession>
<dbReference type="PANTHER" id="PTHR40626">
    <property type="entry name" value="MIP31509P"/>
    <property type="match status" value="1"/>
</dbReference>
<evidence type="ECO:0000256" key="9">
    <source>
        <dbReference type="PROSITE-ProRule" id="PRU00042"/>
    </source>
</evidence>
<dbReference type="AlphaFoldDB" id="A0A5N6INK1"/>
<dbReference type="FunFam" id="3.30.160.60:FF:002343">
    <property type="entry name" value="Zinc finger protein 33A"/>
    <property type="match status" value="1"/>
</dbReference>
<keyword evidence="2" id="KW-0479">Metal-binding</keyword>
<dbReference type="SUPFAM" id="SSF57667">
    <property type="entry name" value="beta-beta-alpha zinc fingers"/>
    <property type="match status" value="1"/>
</dbReference>
<evidence type="ECO:0000256" key="2">
    <source>
        <dbReference type="ARBA" id="ARBA00022723"/>
    </source>
</evidence>
<comment type="subcellular location">
    <subcellularLocation>
        <location evidence="1">Nucleus</location>
    </subcellularLocation>
</comment>
<evidence type="ECO:0000256" key="1">
    <source>
        <dbReference type="ARBA" id="ARBA00004123"/>
    </source>
</evidence>
<evidence type="ECO:0000256" key="8">
    <source>
        <dbReference type="ARBA" id="ARBA00023242"/>
    </source>
</evidence>
<dbReference type="GO" id="GO:0005634">
    <property type="term" value="C:nucleus"/>
    <property type="evidence" value="ECO:0007669"/>
    <property type="project" value="UniProtKB-SubCell"/>
</dbReference>
<sequence>MEHSSSPHRERAHSRQFRCDYCTKTYSKLEHLTRHQRSHTRDKPFRCPQCSKCFGRQDVLSRHMRTHNPTRRQTRLSSHLEMPPELVPEGSSTIPAATHTESHIQSNFQPSQHPDDPLLGIFADLQNLLPLPLTDPLGSLVGVNFIPPGFDQGGDGSVADAGRTAVSEICGFIDQLSRRLNLELLGESITSAFVDACLHEFLQQLLPRFPVIHRPTFSPRNCIPPLLLNIIALGSLFVCLPRAREKGEMLWRLAHTAVATSWQTLIGSKSAKDGFDSAQIVLTALLGQTYAYLSSDSSIRTTAFVFHGLGFLWARVRGMHTVDDCKWETLAADASDAEKQSLWDTWAAKEVQRRAVLGHYILDGLLSQASGSPTSARHMTNRLTFAASDAAFAATNAGDWIRAMQETNRTDCSFSESFHRICSSQYCLTPLQLSPFSMMVILEGLQSLIAELSEVDQAGVGIVSRQKVVRGLMNLYQANITTIPTTTETHVQLLIQWHAVCIEASVSSAGLYYALCKHFDLPQQIAGMRAEAAGSQIDIEAWCASSSAFRSLLHADGIHKLPISNICIIHFPSAIFSSAVVYATLCIFRQDVIRFPKSWVWHDIWKPVLDGTAAQEKQLPADGGCLGQGFANGDNVSSLKNVLQPIELLHEINFLQLTLKMIGSRWGVAEQMASVVSRFAALAQERYDRGVYPNFVHL</sequence>
<keyword evidence="6" id="KW-0805">Transcription regulation</keyword>
<dbReference type="GO" id="GO:0006351">
    <property type="term" value="P:DNA-templated transcription"/>
    <property type="evidence" value="ECO:0007669"/>
    <property type="project" value="InterPro"/>
</dbReference>
<dbReference type="SMART" id="SM00355">
    <property type="entry name" value="ZnF_C2H2"/>
    <property type="match status" value="2"/>
</dbReference>
<dbReference type="PANTHER" id="PTHR40626:SF14">
    <property type="entry name" value="C2H2 TYPE ZINC FINGER DOMAIN PROTEIN (AFU_ORTHOLOGUE AFUA_1G02360)"/>
    <property type="match status" value="1"/>
</dbReference>
<evidence type="ECO:0000313" key="11">
    <source>
        <dbReference type="EMBL" id="KAB8267479.1"/>
    </source>
</evidence>
<evidence type="ECO:0000256" key="3">
    <source>
        <dbReference type="ARBA" id="ARBA00022737"/>
    </source>
</evidence>
<evidence type="ECO:0000259" key="10">
    <source>
        <dbReference type="PROSITE" id="PS50157"/>
    </source>
</evidence>
<feature type="domain" description="C2H2-type" evidence="10">
    <location>
        <begin position="45"/>
        <end position="72"/>
    </location>
</feature>
<organism evidence="11 12">
    <name type="scientific">Aspergillus minisclerotigenes</name>
    <dbReference type="NCBI Taxonomy" id="656917"/>
    <lineage>
        <taxon>Eukaryota</taxon>
        <taxon>Fungi</taxon>
        <taxon>Dikarya</taxon>
        <taxon>Ascomycota</taxon>
        <taxon>Pezizomycotina</taxon>
        <taxon>Eurotiomycetes</taxon>
        <taxon>Eurotiomycetidae</taxon>
        <taxon>Eurotiales</taxon>
        <taxon>Aspergillaceae</taxon>
        <taxon>Aspergillus</taxon>
        <taxon>Aspergillus subgen. Circumdati</taxon>
    </lineage>
</organism>
<dbReference type="PROSITE" id="PS00028">
    <property type="entry name" value="ZINC_FINGER_C2H2_1"/>
    <property type="match status" value="2"/>
</dbReference>
<dbReference type="CDD" id="cd12148">
    <property type="entry name" value="fungal_TF_MHR"/>
    <property type="match status" value="1"/>
</dbReference>
<dbReference type="PROSITE" id="PS50157">
    <property type="entry name" value="ZINC_FINGER_C2H2_2"/>
    <property type="match status" value="2"/>
</dbReference>
<proteinExistence type="predicted"/>
<evidence type="ECO:0000256" key="7">
    <source>
        <dbReference type="ARBA" id="ARBA00023163"/>
    </source>
</evidence>
<keyword evidence="7" id="KW-0804">Transcription</keyword>
<gene>
    <name evidence="11" type="ORF">BDV30DRAFT_37913</name>
</gene>
<dbReference type="Pfam" id="PF04082">
    <property type="entry name" value="Fungal_trans"/>
    <property type="match status" value="1"/>
</dbReference>
<keyword evidence="8" id="KW-0539">Nucleus</keyword>
<evidence type="ECO:0000256" key="6">
    <source>
        <dbReference type="ARBA" id="ARBA00023015"/>
    </source>
</evidence>
<dbReference type="InterPro" id="IPR036236">
    <property type="entry name" value="Znf_C2H2_sf"/>
</dbReference>
<keyword evidence="4 9" id="KW-0863">Zinc-finger</keyword>
<keyword evidence="5" id="KW-0862">Zinc</keyword>
<dbReference type="GO" id="GO:0008270">
    <property type="term" value="F:zinc ion binding"/>
    <property type="evidence" value="ECO:0007669"/>
    <property type="project" value="UniProtKB-KW"/>
</dbReference>
<keyword evidence="12" id="KW-1185">Reference proteome</keyword>
<dbReference type="GO" id="GO:0000785">
    <property type="term" value="C:chromatin"/>
    <property type="evidence" value="ECO:0007669"/>
    <property type="project" value="TreeGrafter"/>
</dbReference>
<evidence type="ECO:0000313" key="12">
    <source>
        <dbReference type="Proteomes" id="UP000326289"/>
    </source>
</evidence>
<dbReference type="Proteomes" id="UP000326289">
    <property type="component" value="Unassembled WGS sequence"/>
</dbReference>